<dbReference type="EMBL" id="CACVBM020001157">
    <property type="protein sequence ID" value="CAA7035405.1"/>
    <property type="molecule type" value="Genomic_DNA"/>
</dbReference>
<dbReference type="Proteomes" id="UP000467841">
    <property type="component" value="Unassembled WGS sequence"/>
</dbReference>
<dbReference type="OrthoDB" id="2013610at2759"/>
<evidence type="ECO:0000259" key="2">
    <source>
        <dbReference type="Pfam" id="PF17919"/>
    </source>
</evidence>
<dbReference type="InterPro" id="IPR043502">
    <property type="entry name" value="DNA/RNA_pol_sf"/>
</dbReference>
<dbReference type="FunFam" id="1.10.340.70:FF:000001">
    <property type="entry name" value="Retrovirus-related Pol polyprotein from transposon gypsy-like Protein"/>
    <property type="match status" value="1"/>
</dbReference>
<comment type="caution">
    <text evidence="4">The sequence shown here is derived from an EMBL/GenBank/DDBJ whole genome shotgun (WGS) entry which is preliminary data.</text>
</comment>
<dbReference type="InterPro" id="IPR041577">
    <property type="entry name" value="RT_RNaseH_2"/>
</dbReference>
<dbReference type="Gene3D" id="1.10.340.70">
    <property type="match status" value="1"/>
</dbReference>
<dbReference type="SUPFAM" id="SSF56672">
    <property type="entry name" value="DNA/RNA polymerases"/>
    <property type="match status" value="1"/>
</dbReference>
<dbReference type="GO" id="GO:0003824">
    <property type="term" value="F:catalytic activity"/>
    <property type="evidence" value="ECO:0007669"/>
    <property type="project" value="UniProtKB-KW"/>
</dbReference>
<protein>
    <recommendedName>
        <fullName evidence="6">Integrase zinc-binding domain-containing protein</fullName>
    </recommendedName>
</protein>
<proteinExistence type="predicted"/>
<keyword evidence="1" id="KW-0511">Multifunctional enzyme</keyword>
<dbReference type="InterPro" id="IPR050951">
    <property type="entry name" value="Retrovirus_Pol_polyprotein"/>
</dbReference>
<accession>A0A6D2J6J9</accession>
<keyword evidence="5" id="KW-1185">Reference proteome</keyword>
<dbReference type="InterPro" id="IPR043128">
    <property type="entry name" value="Rev_trsase/Diguanyl_cyclase"/>
</dbReference>
<evidence type="ECO:0008006" key="6">
    <source>
        <dbReference type="Google" id="ProtNLM"/>
    </source>
</evidence>
<dbReference type="AlphaFoldDB" id="A0A6D2J6J9"/>
<feature type="domain" description="Integrase zinc-binding" evidence="3">
    <location>
        <begin position="246"/>
        <end position="303"/>
    </location>
</feature>
<dbReference type="PANTHER" id="PTHR37984:SF5">
    <property type="entry name" value="PROTEIN NYNRIN-LIKE"/>
    <property type="match status" value="1"/>
</dbReference>
<dbReference type="PANTHER" id="PTHR37984">
    <property type="entry name" value="PROTEIN CBG26694"/>
    <property type="match status" value="1"/>
</dbReference>
<dbReference type="Gene3D" id="3.30.70.270">
    <property type="match status" value="2"/>
</dbReference>
<dbReference type="Pfam" id="PF17921">
    <property type="entry name" value="Integrase_H2C2"/>
    <property type="match status" value="1"/>
</dbReference>
<evidence type="ECO:0000259" key="3">
    <source>
        <dbReference type="Pfam" id="PF17921"/>
    </source>
</evidence>
<dbReference type="InterPro" id="IPR041588">
    <property type="entry name" value="Integrase_H2C2"/>
</dbReference>
<organism evidence="4 5">
    <name type="scientific">Microthlaspi erraticum</name>
    <dbReference type="NCBI Taxonomy" id="1685480"/>
    <lineage>
        <taxon>Eukaryota</taxon>
        <taxon>Viridiplantae</taxon>
        <taxon>Streptophyta</taxon>
        <taxon>Embryophyta</taxon>
        <taxon>Tracheophyta</taxon>
        <taxon>Spermatophyta</taxon>
        <taxon>Magnoliopsida</taxon>
        <taxon>eudicotyledons</taxon>
        <taxon>Gunneridae</taxon>
        <taxon>Pentapetalae</taxon>
        <taxon>rosids</taxon>
        <taxon>malvids</taxon>
        <taxon>Brassicales</taxon>
        <taxon>Brassicaceae</taxon>
        <taxon>Coluteocarpeae</taxon>
        <taxon>Microthlaspi</taxon>
    </lineage>
</organism>
<sequence length="348" mass="39586">MKHLETVFSILRQQQLYLKASKCTFGATVIEYLGHFISAEGVSTDPAKIKAVTDWPTPTNQKQLRSFLGLTNYYRRFIKALTSAPVLALPDFEKTFVIETDASNTGIGAVLMQDNHPICYISRALGPRHQSLSVYEKELMAVKISTPFQHMWLSKLMGFTFEIQYKQGKENYAADALFRVTGSQLLQTTLSQAHQGFYDSIQLLWKTDPQLLKIISDLSANPSSHHAYTYTNDELRRKEKLVIGNDQTVKLQILEWLHDSAVGGHSGRDATLHRVKSLFFWPKMNTEVQNYVRNCDVCQRNKYDLAAKPGLLQPLPVPEGVWQSISMDFIEGLPPSSGKHCIWWLLIY</sequence>
<name>A0A6D2J6J9_9BRAS</name>
<evidence type="ECO:0000313" key="4">
    <source>
        <dbReference type="EMBL" id="CAA7035405.1"/>
    </source>
</evidence>
<reference evidence="4" key="1">
    <citation type="submission" date="2020-01" db="EMBL/GenBank/DDBJ databases">
        <authorList>
            <person name="Mishra B."/>
        </authorList>
    </citation>
    <scope>NUCLEOTIDE SEQUENCE [LARGE SCALE GENOMIC DNA]</scope>
</reference>
<gene>
    <name evidence="4" type="ORF">MERR_LOCUS22640</name>
</gene>
<evidence type="ECO:0000256" key="1">
    <source>
        <dbReference type="ARBA" id="ARBA00023268"/>
    </source>
</evidence>
<dbReference type="Pfam" id="PF17919">
    <property type="entry name" value="RT_RNaseH_2"/>
    <property type="match status" value="1"/>
</dbReference>
<feature type="domain" description="Reverse transcriptase/retrotransposon-derived protein RNase H-like" evidence="2">
    <location>
        <begin position="75"/>
        <end position="145"/>
    </location>
</feature>
<evidence type="ECO:0000313" key="5">
    <source>
        <dbReference type="Proteomes" id="UP000467841"/>
    </source>
</evidence>